<dbReference type="PANTHER" id="PTHR11486">
    <property type="entry name" value="FIBROBLAST GROWTH FACTOR"/>
    <property type="match status" value="1"/>
</dbReference>
<dbReference type="EMBL" id="JAACXV010014526">
    <property type="protein sequence ID" value="KAF7266652.1"/>
    <property type="molecule type" value="Genomic_DNA"/>
</dbReference>
<dbReference type="Pfam" id="PF00167">
    <property type="entry name" value="FGF"/>
    <property type="match status" value="1"/>
</dbReference>
<proteinExistence type="inferred from homology"/>
<dbReference type="SUPFAM" id="SSF50353">
    <property type="entry name" value="Cytokine"/>
    <property type="match status" value="1"/>
</dbReference>
<evidence type="ECO:0000313" key="2">
    <source>
        <dbReference type="EMBL" id="KAF7266652.1"/>
    </source>
</evidence>
<dbReference type="InterPro" id="IPR008996">
    <property type="entry name" value="IL1/FGF"/>
</dbReference>
<dbReference type="AlphaFoldDB" id="A0A834I458"/>
<dbReference type="Proteomes" id="UP000625711">
    <property type="component" value="Unassembled WGS sequence"/>
</dbReference>
<protein>
    <submittedName>
        <fullName evidence="2">Uncharacterized protein</fullName>
    </submittedName>
</protein>
<sequence>MAYMDDMFGNRIQLYSESGYLLRISEDGDVYGTQDMSDIYTKLELSSGDIVGSVKIRGIQSNRFLCIGVYGQVWGDTNRENTGTTFLENFAGSYNTYESRNYQGYFIGLTDQGLPILNPVEHINSTVKFLPMR</sequence>
<dbReference type="GO" id="GO:0008083">
    <property type="term" value="F:growth factor activity"/>
    <property type="evidence" value="ECO:0007669"/>
    <property type="project" value="InterPro"/>
</dbReference>
<accession>A0A834I458</accession>
<dbReference type="OrthoDB" id="5987799at2759"/>
<dbReference type="SMART" id="SM00442">
    <property type="entry name" value="FGF"/>
    <property type="match status" value="1"/>
</dbReference>
<gene>
    <name evidence="2" type="ORF">GWI33_020145</name>
</gene>
<dbReference type="CDD" id="cd00058">
    <property type="entry name" value="beta-trefoil_FGF"/>
    <property type="match status" value="1"/>
</dbReference>
<keyword evidence="3" id="KW-1185">Reference proteome</keyword>
<comment type="caution">
    <text evidence="2">The sequence shown here is derived from an EMBL/GenBank/DDBJ whole genome shotgun (WGS) entry which is preliminary data.</text>
</comment>
<dbReference type="InterPro" id="IPR056378">
    <property type="entry name" value="Let-756-like_FGF"/>
</dbReference>
<name>A0A834I458_RHYFE</name>
<evidence type="ECO:0000256" key="1">
    <source>
        <dbReference type="ARBA" id="ARBA00007936"/>
    </source>
</evidence>
<evidence type="ECO:0000313" key="3">
    <source>
        <dbReference type="Proteomes" id="UP000625711"/>
    </source>
</evidence>
<organism evidence="2 3">
    <name type="scientific">Rhynchophorus ferrugineus</name>
    <name type="common">Red palm weevil</name>
    <name type="synonym">Curculio ferrugineus</name>
    <dbReference type="NCBI Taxonomy" id="354439"/>
    <lineage>
        <taxon>Eukaryota</taxon>
        <taxon>Metazoa</taxon>
        <taxon>Ecdysozoa</taxon>
        <taxon>Arthropoda</taxon>
        <taxon>Hexapoda</taxon>
        <taxon>Insecta</taxon>
        <taxon>Pterygota</taxon>
        <taxon>Neoptera</taxon>
        <taxon>Endopterygota</taxon>
        <taxon>Coleoptera</taxon>
        <taxon>Polyphaga</taxon>
        <taxon>Cucujiformia</taxon>
        <taxon>Curculionidae</taxon>
        <taxon>Dryophthorinae</taxon>
        <taxon>Rhynchophorus</taxon>
    </lineage>
</organism>
<dbReference type="InterPro" id="IPR002209">
    <property type="entry name" value="Fibroblast_GF_fam"/>
</dbReference>
<dbReference type="Gene3D" id="2.80.10.50">
    <property type="match status" value="1"/>
</dbReference>
<reference evidence="2" key="1">
    <citation type="submission" date="2020-08" db="EMBL/GenBank/DDBJ databases">
        <title>Genome sequencing and assembly of the red palm weevil Rhynchophorus ferrugineus.</title>
        <authorList>
            <person name="Dias G.B."/>
            <person name="Bergman C.M."/>
            <person name="Manee M."/>
        </authorList>
    </citation>
    <scope>NUCLEOTIDE SEQUENCE</scope>
    <source>
        <strain evidence="2">AA-2017</strain>
        <tissue evidence="2">Whole larva</tissue>
    </source>
</reference>
<comment type="similarity">
    <text evidence="1">Belongs to the heparin-binding growth factors family.</text>
</comment>